<organism evidence="2 3">
    <name type="scientific">Aneurinibacillus thermoaerophilus</name>
    <dbReference type="NCBI Taxonomy" id="143495"/>
    <lineage>
        <taxon>Bacteria</taxon>
        <taxon>Bacillati</taxon>
        <taxon>Bacillota</taxon>
        <taxon>Bacilli</taxon>
        <taxon>Bacillales</taxon>
        <taxon>Paenibacillaceae</taxon>
        <taxon>Aneurinibacillus group</taxon>
        <taxon>Aneurinibacillus</taxon>
    </lineage>
</organism>
<protein>
    <submittedName>
        <fullName evidence="2">Uncharacterized protein</fullName>
    </submittedName>
</protein>
<gene>
    <name evidence="2" type="ORF">SAMN04489735_102213</name>
</gene>
<dbReference type="AlphaFoldDB" id="A0A1G8BXI5"/>
<keyword evidence="1" id="KW-0472">Membrane</keyword>
<reference evidence="2 3" key="1">
    <citation type="submission" date="2016-10" db="EMBL/GenBank/DDBJ databases">
        <authorList>
            <person name="de Groot N.N."/>
        </authorList>
    </citation>
    <scope>NUCLEOTIDE SEQUENCE [LARGE SCALE GENOMIC DNA]</scope>
    <source>
        <strain evidence="2 3">L 420-91</strain>
    </source>
</reference>
<sequence>MAPLDVFSGMLGAFFLCVFSLLHFYYHDYMYSYLNILYNKFANVFFMDIFVYNGKEKRDNETIYISSCDLYFIEILAYNFLRHTHTIYILLDILTYYNDFYFRIVEWLSKYQGLHIQKQIEENGQARLEG</sequence>
<feature type="transmembrane region" description="Helical" evidence="1">
    <location>
        <begin position="63"/>
        <end position="81"/>
    </location>
</feature>
<name>A0A1G8BXI5_ANETH</name>
<keyword evidence="1" id="KW-1133">Transmembrane helix</keyword>
<proteinExistence type="predicted"/>
<keyword evidence="1" id="KW-0812">Transmembrane</keyword>
<evidence type="ECO:0000313" key="3">
    <source>
        <dbReference type="Proteomes" id="UP000198956"/>
    </source>
</evidence>
<accession>A0A1G8BXI5</accession>
<evidence type="ECO:0000313" key="2">
    <source>
        <dbReference type="EMBL" id="SDH37838.1"/>
    </source>
</evidence>
<dbReference type="Proteomes" id="UP000198956">
    <property type="component" value="Unassembled WGS sequence"/>
</dbReference>
<feature type="transmembrane region" description="Helical" evidence="1">
    <location>
        <begin position="6"/>
        <end position="26"/>
    </location>
</feature>
<feature type="transmembrane region" description="Helical" evidence="1">
    <location>
        <begin position="33"/>
        <end position="51"/>
    </location>
</feature>
<dbReference type="EMBL" id="FNDE01000022">
    <property type="protein sequence ID" value="SDH37838.1"/>
    <property type="molecule type" value="Genomic_DNA"/>
</dbReference>
<evidence type="ECO:0000256" key="1">
    <source>
        <dbReference type="SAM" id="Phobius"/>
    </source>
</evidence>